<dbReference type="SMART" id="SM00635">
    <property type="entry name" value="BID_2"/>
    <property type="match status" value="3"/>
</dbReference>
<dbReference type="Pfam" id="PF13529">
    <property type="entry name" value="Peptidase_C39_2"/>
    <property type="match status" value="1"/>
</dbReference>
<dbReference type="Proteomes" id="UP000217549">
    <property type="component" value="Chromosome I"/>
</dbReference>
<accession>A0A285PNX2</accession>
<name>A0A285PNX2_9FIRM</name>
<dbReference type="SUPFAM" id="SSF49373">
    <property type="entry name" value="Invasin/intimin cell-adhesion fragments"/>
    <property type="match status" value="3"/>
</dbReference>
<evidence type="ECO:0000313" key="3">
    <source>
        <dbReference type="Proteomes" id="UP000217549"/>
    </source>
</evidence>
<dbReference type="InterPro" id="IPR039564">
    <property type="entry name" value="Peptidase_C39-like"/>
</dbReference>
<dbReference type="RefSeq" id="WP_096238885.1">
    <property type="nucleotide sequence ID" value="NZ_LT907978.1"/>
</dbReference>
<feature type="domain" description="BIG2" evidence="1">
    <location>
        <begin position="98"/>
        <end position="168"/>
    </location>
</feature>
<dbReference type="PANTHER" id="PTHR23019:SF0">
    <property type="entry name" value="NUCLEAR PORE MEMBRANE GLYCOPROTEIN 210"/>
    <property type="match status" value="1"/>
</dbReference>
<dbReference type="KEGG" id="ehl:EHLA_0067"/>
<gene>
    <name evidence="2" type="ORF">EHLA_0067</name>
</gene>
<dbReference type="Pfam" id="PF02368">
    <property type="entry name" value="Big_2"/>
    <property type="match status" value="3"/>
</dbReference>
<evidence type="ECO:0000313" key="2">
    <source>
        <dbReference type="EMBL" id="SOB70846.1"/>
    </source>
</evidence>
<evidence type="ECO:0000259" key="1">
    <source>
        <dbReference type="SMART" id="SM00635"/>
    </source>
</evidence>
<dbReference type="Gene3D" id="3.90.70.10">
    <property type="entry name" value="Cysteine proteinases"/>
    <property type="match status" value="1"/>
</dbReference>
<feature type="domain" description="BIG2" evidence="1">
    <location>
        <begin position="170"/>
        <end position="240"/>
    </location>
</feature>
<proteinExistence type="predicted"/>
<dbReference type="PANTHER" id="PTHR23019">
    <property type="entry name" value="NUCLEAR PORE MEMBRANE GLYCOPROTEIN GP210-RELATED"/>
    <property type="match status" value="1"/>
</dbReference>
<dbReference type="InterPro" id="IPR003343">
    <property type="entry name" value="Big_2"/>
</dbReference>
<sequence length="492" mass="54630">MRKHKKLYTLLTVLLLTFTMFIQFSCSSEGATRLSETNIVMTAGTNKKLKLRQAKGAVEWSSSNKNIVSVNEKGRVYALKGGTAYIKAKTKKKTYKCKVVVVGFNKEKLTLSKKKKFTLKVRNSKARKWYSGNKKIATVTSKGVVKAKKSGKTTIVCITRTGRKIKCKVYVPKLENASTKMVVETTREVEVVNTANACRWSSSSGEVAAVDNNGTVQALKAGKTTIKCKTGNAVLEYDLTVINPNNLVTKRADLPDNTKVDQIDVTVTGYPNNRTYSIYKQNGKKNTSEQFPHYMQGHGCSASSLTTVLSAYAGVTYKPTYMIETVERQYFGDEWVKNYSKKDTNDSKSRPMPISLYGMTKILEGYGVRYKYVRDFSDSLAKQEIEAHLRTGNPVIFVVAAKSRKDGAVANKWTSGYHCMTMLGMTDTKKVIVADSVDRSSSIFGNNQRIKYASLGELIGYMFPCTNTTSTSIYWSGKASSGGYILINPQNQ</sequence>
<dbReference type="InterPro" id="IPR008964">
    <property type="entry name" value="Invasin/intimin_cell_adhesion"/>
</dbReference>
<reference evidence="3" key="1">
    <citation type="submission" date="2017-09" db="EMBL/GenBank/DDBJ databases">
        <authorList>
            <person name="Shetty A S."/>
        </authorList>
    </citation>
    <scope>NUCLEOTIDE SEQUENCE [LARGE SCALE GENOMIC DNA]</scope>
</reference>
<dbReference type="Gene3D" id="2.60.40.1080">
    <property type="match status" value="3"/>
</dbReference>
<keyword evidence="3" id="KW-1185">Reference proteome</keyword>
<dbReference type="EMBL" id="LT907978">
    <property type="protein sequence ID" value="SOB70846.1"/>
    <property type="molecule type" value="Genomic_DNA"/>
</dbReference>
<dbReference type="InterPro" id="IPR045197">
    <property type="entry name" value="NUP210-like"/>
</dbReference>
<organism evidence="2 3">
    <name type="scientific">Anaerobutyricum hallii</name>
    <dbReference type="NCBI Taxonomy" id="39488"/>
    <lineage>
        <taxon>Bacteria</taxon>
        <taxon>Bacillati</taxon>
        <taxon>Bacillota</taxon>
        <taxon>Clostridia</taxon>
        <taxon>Lachnospirales</taxon>
        <taxon>Lachnospiraceae</taxon>
        <taxon>Anaerobutyricum</taxon>
    </lineage>
</organism>
<protein>
    <submittedName>
        <fullName evidence="2">Bacterial Ig-like domain (Group 2)</fullName>
    </submittedName>
</protein>
<dbReference type="AlphaFoldDB" id="A0A285PNX2"/>
<feature type="domain" description="BIG2" evidence="1">
    <location>
        <begin position="28"/>
        <end position="97"/>
    </location>
</feature>